<dbReference type="PANTHER" id="PTHR30055:SF234">
    <property type="entry name" value="HTH-TYPE TRANSCRIPTIONAL REGULATOR BETI"/>
    <property type="match status" value="1"/>
</dbReference>
<evidence type="ECO:0000256" key="3">
    <source>
        <dbReference type="ARBA" id="ARBA00023163"/>
    </source>
</evidence>
<sequence length="276" mass="30607">MSDGQVSEKHGTGRATSSAGEEGASVRPGPALHTRLALHIGVDQGGRKLTPKGRATQQRLLEAARQAFGEYGYERTRVADIVRLAQVSHGNFYRHFKDKDDILLAILLEMHGEIRQETRRGPGANPVPSEDDLIERNIRFFNHYARHRHLLRVAREAAAQGEASSFLDLWLDMRGLFTRRTARWLDMLKERGVLPDSFNAALMAEALGSMTEQMAYVQVGLAKTLPRPEELDELGRVCGSIWYRAIFAGQGEAVLPHMEAHLAPAKSGHGDGEPAR</sequence>
<name>A0A3M0CFF6_9PROT</name>
<dbReference type="SUPFAM" id="SSF46689">
    <property type="entry name" value="Homeodomain-like"/>
    <property type="match status" value="1"/>
</dbReference>
<dbReference type="EMBL" id="REFR01000011">
    <property type="protein sequence ID" value="RMB08132.1"/>
    <property type="molecule type" value="Genomic_DNA"/>
</dbReference>
<dbReference type="InterPro" id="IPR050109">
    <property type="entry name" value="HTH-type_TetR-like_transc_reg"/>
</dbReference>
<keyword evidence="3" id="KW-0804">Transcription</keyword>
<proteinExistence type="predicted"/>
<feature type="compositionally biased region" description="Basic and acidic residues" evidence="5">
    <location>
        <begin position="1"/>
        <end position="11"/>
    </location>
</feature>
<dbReference type="SUPFAM" id="SSF48498">
    <property type="entry name" value="Tetracyclin repressor-like, C-terminal domain"/>
    <property type="match status" value="1"/>
</dbReference>
<dbReference type="InterPro" id="IPR049397">
    <property type="entry name" value="EthR_C"/>
</dbReference>
<evidence type="ECO:0000256" key="2">
    <source>
        <dbReference type="ARBA" id="ARBA00023125"/>
    </source>
</evidence>
<dbReference type="Gene3D" id="1.10.10.60">
    <property type="entry name" value="Homeodomain-like"/>
    <property type="match status" value="1"/>
</dbReference>
<feature type="region of interest" description="Disordered" evidence="5">
    <location>
        <begin position="1"/>
        <end position="28"/>
    </location>
</feature>
<dbReference type="AlphaFoldDB" id="A0A3M0CFF6"/>
<accession>A0A3M0CFF6</accession>
<dbReference type="Pfam" id="PF21313">
    <property type="entry name" value="EthR_C"/>
    <property type="match status" value="1"/>
</dbReference>
<dbReference type="InParanoid" id="A0A3M0CFF6"/>
<protein>
    <submittedName>
        <fullName evidence="7">TetR family transcriptional regulator</fullName>
    </submittedName>
</protein>
<dbReference type="Gene3D" id="1.10.357.10">
    <property type="entry name" value="Tetracycline Repressor, domain 2"/>
    <property type="match status" value="1"/>
</dbReference>
<dbReference type="Proteomes" id="UP000271227">
    <property type="component" value="Unassembled WGS sequence"/>
</dbReference>
<keyword evidence="1" id="KW-0805">Transcription regulation</keyword>
<evidence type="ECO:0000313" key="8">
    <source>
        <dbReference type="Proteomes" id="UP000271227"/>
    </source>
</evidence>
<dbReference type="InterPro" id="IPR001647">
    <property type="entry name" value="HTH_TetR"/>
</dbReference>
<organism evidence="7 8">
    <name type="scientific">Eilatimonas milleporae</name>
    <dbReference type="NCBI Taxonomy" id="911205"/>
    <lineage>
        <taxon>Bacteria</taxon>
        <taxon>Pseudomonadati</taxon>
        <taxon>Pseudomonadota</taxon>
        <taxon>Alphaproteobacteria</taxon>
        <taxon>Kordiimonadales</taxon>
        <taxon>Kordiimonadaceae</taxon>
        <taxon>Eilatimonas</taxon>
    </lineage>
</organism>
<dbReference type="PROSITE" id="PS50977">
    <property type="entry name" value="HTH_TETR_2"/>
    <property type="match status" value="1"/>
</dbReference>
<comment type="caution">
    <text evidence="7">The sequence shown here is derived from an EMBL/GenBank/DDBJ whole genome shotgun (WGS) entry which is preliminary data.</text>
</comment>
<dbReference type="PRINTS" id="PR00455">
    <property type="entry name" value="HTHTETR"/>
</dbReference>
<dbReference type="PANTHER" id="PTHR30055">
    <property type="entry name" value="HTH-TYPE TRANSCRIPTIONAL REGULATOR RUTR"/>
    <property type="match status" value="1"/>
</dbReference>
<evidence type="ECO:0000313" key="7">
    <source>
        <dbReference type="EMBL" id="RMB08132.1"/>
    </source>
</evidence>
<dbReference type="InterPro" id="IPR009057">
    <property type="entry name" value="Homeodomain-like_sf"/>
</dbReference>
<evidence type="ECO:0000256" key="1">
    <source>
        <dbReference type="ARBA" id="ARBA00023015"/>
    </source>
</evidence>
<dbReference type="GO" id="GO:0003700">
    <property type="term" value="F:DNA-binding transcription factor activity"/>
    <property type="evidence" value="ECO:0007669"/>
    <property type="project" value="TreeGrafter"/>
</dbReference>
<evidence type="ECO:0000256" key="4">
    <source>
        <dbReference type="PROSITE-ProRule" id="PRU00335"/>
    </source>
</evidence>
<evidence type="ECO:0000259" key="6">
    <source>
        <dbReference type="PROSITE" id="PS50977"/>
    </source>
</evidence>
<gene>
    <name evidence="7" type="ORF">BXY39_2228</name>
</gene>
<feature type="domain" description="HTH tetR-type" evidence="6">
    <location>
        <begin position="54"/>
        <end position="114"/>
    </location>
</feature>
<feature type="DNA-binding region" description="H-T-H motif" evidence="4">
    <location>
        <begin position="77"/>
        <end position="96"/>
    </location>
</feature>
<reference evidence="7 8" key="1">
    <citation type="submission" date="2018-10" db="EMBL/GenBank/DDBJ databases">
        <title>Genomic Encyclopedia of Archaeal and Bacterial Type Strains, Phase II (KMG-II): from individual species to whole genera.</title>
        <authorList>
            <person name="Goeker M."/>
        </authorList>
    </citation>
    <scope>NUCLEOTIDE SEQUENCE [LARGE SCALE GENOMIC DNA]</scope>
    <source>
        <strain evidence="7 8">DSM 25217</strain>
    </source>
</reference>
<dbReference type="Pfam" id="PF00440">
    <property type="entry name" value="TetR_N"/>
    <property type="match status" value="1"/>
</dbReference>
<keyword evidence="2 4" id="KW-0238">DNA-binding</keyword>
<evidence type="ECO:0000256" key="5">
    <source>
        <dbReference type="SAM" id="MobiDB-lite"/>
    </source>
</evidence>
<keyword evidence="8" id="KW-1185">Reference proteome</keyword>
<dbReference type="InterPro" id="IPR036271">
    <property type="entry name" value="Tet_transcr_reg_TetR-rel_C_sf"/>
</dbReference>
<dbReference type="RefSeq" id="WP_170163774.1">
    <property type="nucleotide sequence ID" value="NZ_REFR01000011.1"/>
</dbReference>
<dbReference type="GO" id="GO:0000976">
    <property type="term" value="F:transcription cis-regulatory region binding"/>
    <property type="evidence" value="ECO:0007669"/>
    <property type="project" value="TreeGrafter"/>
</dbReference>